<feature type="compositionally biased region" description="Pro residues" evidence="5">
    <location>
        <begin position="973"/>
        <end position="984"/>
    </location>
</feature>
<feature type="binding site" evidence="4">
    <location>
        <position position="558"/>
    </location>
    <ligand>
        <name>Zn(2+)</name>
        <dbReference type="ChEBI" id="CHEBI:29105"/>
        <note>catalytic</note>
    </ligand>
</feature>
<feature type="transmembrane region" description="Helical" evidence="6">
    <location>
        <begin position="842"/>
        <end position="862"/>
    </location>
</feature>
<dbReference type="EMBL" id="CCBN010000011">
    <property type="protein sequence ID" value="CDO55494.1"/>
    <property type="molecule type" value="Genomic_DNA"/>
</dbReference>
<dbReference type="InterPro" id="IPR036436">
    <property type="entry name" value="Disintegrin_dom_sf"/>
</dbReference>
<feature type="domain" description="Disintegrin" evidence="8">
    <location>
        <begin position="635"/>
        <end position="724"/>
    </location>
</feature>
<sequence>MKAQHSRGFFPLSQLLVLLSLCATILATSLGRTNPLSYISHVSNITIHTPDQRVSSESVFSLTIEIPSTRNYNNIERRWLALSDPNAADRLKTLKSLFSPFPQINSDSDFIDSSFIYADGNGAGNSDYASSFSSERLFHYLTRNSTLEYPSENLVFKLALEPNSELSHSPNVFTLDKNGNMIPHPDFVNSEVKAFKGTAYRQVATLNPATGVVSYTFKRVGWARIVVTNDGSQPLIEGAWKVDDEEGLGIPASIYHISKTETFDAISKSSPKAIYEHEQQLLSNIKPSIGNGLVVWRDADMHPTMYKNFDLLEDDLWYKSPLRKAKKRGLTSIYSDCDPNDETSTCYNPENHLEPQFSFQKRSGGVNDTGDSGFSSGQNLASTVGDTSGCPNRRRIALVGIAGDCNFVSSFNSSSAAREYIIEMVNTASQVYESSFNVTLGISALVLVNDTSCPSSSEGDTAWNYACSVDPENAMNKRLSAFSQWRGGRSDDGVAGWTLLTSCTQSSVVGLSWMGMVCGAQSSQNGDSYVAGANVVAKTTVGWRVYAHELGHTFGAVHDCTSDTCQQNLQASSQCCVLSNSVCSANGQYIMNPSAGANQDTFSPCTLGNVCSAIGRNTVNSTCLTSNTGVKLVTTNECGNGIVEEGEECDCGTEAECANNSCCDPKTCKFKNGAECDDSNELCCNQCKFSSTETKCRSSTGPCDFDIYCPGNSSVCPSQRTKADGEKCQLSNSSSSTDLTCISGHCTSRDLQCVTLLANTTISLGGSIVNVTRACDDDRSCRLSCVDPSLGSVCISTSQNFLDGTPCRGSGRCRTGICVGGSDNIFGSGPLGSWISRNKGTVIAIVVSILAVLIIACAFSACMRMYRNRNNNVHYVMKPGVPPGVPPGPPAYSANSIMANPNNYENAYAGNVRQNYPPPPPPPVAHQYDNGYGGYDNTNYNHNGYTNLNQQTGYYNNNSYEMNNFNTHLQNNYPPPPPPAPQRF</sequence>
<keyword evidence="6" id="KW-0812">Transmembrane</keyword>
<feature type="region of interest" description="Disordered" evidence="5">
    <location>
        <begin position="956"/>
        <end position="984"/>
    </location>
</feature>
<evidence type="ECO:0000256" key="4">
    <source>
        <dbReference type="PROSITE-ProRule" id="PRU00276"/>
    </source>
</evidence>
<evidence type="ECO:0000256" key="3">
    <source>
        <dbReference type="ARBA" id="ARBA00074021"/>
    </source>
</evidence>
<feature type="binding site" evidence="4">
    <location>
        <position position="548"/>
    </location>
    <ligand>
        <name>Zn(2+)</name>
        <dbReference type="ChEBI" id="CHEBI:29105"/>
        <note>catalytic</note>
    </ligand>
</feature>
<comment type="caution">
    <text evidence="4">Lacks conserved residue(s) required for the propagation of feature annotation.</text>
</comment>
<dbReference type="PANTHER" id="PTHR11905">
    <property type="entry name" value="ADAM A DISINTEGRIN AND METALLOPROTEASE DOMAIN"/>
    <property type="match status" value="1"/>
</dbReference>
<dbReference type="GO" id="GO:0046872">
    <property type="term" value="F:metal ion binding"/>
    <property type="evidence" value="ECO:0007669"/>
    <property type="project" value="UniProtKB-KW"/>
</dbReference>
<dbReference type="OrthoDB" id="5951731at2759"/>
<dbReference type="Pfam" id="PF13688">
    <property type="entry name" value="Reprolysin_5"/>
    <property type="match status" value="1"/>
</dbReference>
<dbReference type="AlphaFoldDB" id="A0A0J9XDY2"/>
<feature type="domain" description="Peptidase M12B" evidence="9">
    <location>
        <begin position="394"/>
        <end position="610"/>
    </location>
</feature>
<dbReference type="Gene3D" id="4.10.70.10">
    <property type="entry name" value="Disintegrin domain"/>
    <property type="match status" value="1"/>
</dbReference>
<keyword evidence="7" id="KW-0732">Signal</keyword>
<evidence type="ECO:0000259" key="9">
    <source>
        <dbReference type="PROSITE" id="PS50215"/>
    </source>
</evidence>
<dbReference type="SMART" id="SM00050">
    <property type="entry name" value="DISIN"/>
    <property type="match status" value="1"/>
</dbReference>
<comment type="function">
    <text evidence="2">Probable zinc protease.</text>
</comment>
<evidence type="ECO:0000259" key="8">
    <source>
        <dbReference type="PROSITE" id="PS50214"/>
    </source>
</evidence>
<dbReference type="PROSITE" id="PS50215">
    <property type="entry name" value="ADAM_MEPRO"/>
    <property type="match status" value="1"/>
</dbReference>
<proteinExistence type="predicted"/>
<dbReference type="PROSITE" id="PS50214">
    <property type="entry name" value="DISINTEGRIN_2"/>
    <property type="match status" value="1"/>
</dbReference>
<gene>
    <name evidence="10" type="ORF">BN980_GECA11s02067g</name>
</gene>
<accession>A0A0J9XDY2</accession>
<feature type="signal peptide" evidence="7">
    <location>
        <begin position="1"/>
        <end position="27"/>
    </location>
</feature>
<feature type="compositionally biased region" description="Low complexity" evidence="5">
    <location>
        <begin position="956"/>
        <end position="966"/>
    </location>
</feature>
<reference evidence="10" key="1">
    <citation type="submission" date="2014-03" db="EMBL/GenBank/DDBJ databases">
        <authorList>
            <person name="Casaregola S."/>
        </authorList>
    </citation>
    <scope>NUCLEOTIDE SEQUENCE [LARGE SCALE GENOMIC DNA]</scope>
    <source>
        <strain evidence="10">CLIB 918</strain>
    </source>
</reference>
<dbReference type="Gene3D" id="3.40.390.10">
    <property type="entry name" value="Collagenase (Catalytic Domain)"/>
    <property type="match status" value="1"/>
</dbReference>
<name>A0A0J9XDY2_GEOCN</name>
<organism evidence="10 11">
    <name type="scientific">Geotrichum candidum</name>
    <name type="common">Oospora lactis</name>
    <name type="synonym">Dipodascus geotrichum</name>
    <dbReference type="NCBI Taxonomy" id="1173061"/>
    <lineage>
        <taxon>Eukaryota</taxon>
        <taxon>Fungi</taxon>
        <taxon>Dikarya</taxon>
        <taxon>Ascomycota</taxon>
        <taxon>Saccharomycotina</taxon>
        <taxon>Dipodascomycetes</taxon>
        <taxon>Dipodascales</taxon>
        <taxon>Dipodascaceae</taxon>
        <taxon>Geotrichum</taxon>
    </lineage>
</organism>
<dbReference type="InterPro" id="IPR001590">
    <property type="entry name" value="Peptidase_M12B"/>
</dbReference>
<feature type="active site" evidence="4">
    <location>
        <position position="549"/>
    </location>
</feature>
<dbReference type="InterPro" id="IPR001762">
    <property type="entry name" value="Disintegrin_dom"/>
</dbReference>
<keyword evidence="6" id="KW-0472">Membrane</keyword>
<keyword evidence="4" id="KW-0479">Metal-binding</keyword>
<feature type="binding site" evidence="4">
    <location>
        <position position="552"/>
    </location>
    <ligand>
        <name>Zn(2+)</name>
        <dbReference type="ChEBI" id="CHEBI:29105"/>
        <note>catalytic</note>
    </ligand>
</feature>
<keyword evidence="4" id="KW-0862">Zinc</keyword>
<evidence type="ECO:0000256" key="2">
    <source>
        <dbReference type="ARBA" id="ARBA00056552"/>
    </source>
</evidence>
<dbReference type="Pfam" id="PF00200">
    <property type="entry name" value="Disintegrin"/>
    <property type="match status" value="1"/>
</dbReference>
<dbReference type="InterPro" id="IPR024079">
    <property type="entry name" value="MetalloPept_cat_dom_sf"/>
</dbReference>
<dbReference type="GO" id="GO:0006508">
    <property type="term" value="P:proteolysis"/>
    <property type="evidence" value="ECO:0007669"/>
    <property type="project" value="InterPro"/>
</dbReference>
<keyword evidence="6" id="KW-1133">Transmembrane helix</keyword>
<dbReference type="SUPFAM" id="SSF55486">
    <property type="entry name" value="Metalloproteases ('zincins'), catalytic domain"/>
    <property type="match status" value="1"/>
</dbReference>
<evidence type="ECO:0000256" key="1">
    <source>
        <dbReference type="ARBA" id="ARBA00023157"/>
    </source>
</evidence>
<keyword evidence="11" id="KW-1185">Reference proteome</keyword>
<protein>
    <recommendedName>
        <fullName evidence="3">Disintegrin and metalloproteinase domain-containing protein B</fullName>
    </recommendedName>
</protein>
<dbReference type="FunFam" id="4.10.70.10:FF:000003">
    <property type="entry name" value="Disintegrin and metalloproteinase domain-containing protein 17"/>
    <property type="match status" value="1"/>
</dbReference>
<comment type="caution">
    <text evidence="10">The sequence shown here is derived from an EMBL/GenBank/DDBJ whole genome shotgun (WGS) entry which is preliminary data.</text>
</comment>
<dbReference type="SUPFAM" id="SSF57552">
    <property type="entry name" value="Blood coagulation inhibitor (disintegrin)"/>
    <property type="match status" value="1"/>
</dbReference>
<evidence type="ECO:0000313" key="10">
    <source>
        <dbReference type="EMBL" id="CDO55494.1"/>
    </source>
</evidence>
<evidence type="ECO:0000256" key="6">
    <source>
        <dbReference type="SAM" id="Phobius"/>
    </source>
</evidence>
<dbReference type="GO" id="GO:0004222">
    <property type="term" value="F:metalloendopeptidase activity"/>
    <property type="evidence" value="ECO:0007669"/>
    <property type="project" value="InterPro"/>
</dbReference>
<dbReference type="Proteomes" id="UP000242525">
    <property type="component" value="Unassembled WGS sequence"/>
</dbReference>
<evidence type="ECO:0000313" key="11">
    <source>
        <dbReference type="Proteomes" id="UP000242525"/>
    </source>
</evidence>
<dbReference type="PANTHER" id="PTHR11905:SF159">
    <property type="entry name" value="ADAM METALLOPROTEASE"/>
    <property type="match status" value="1"/>
</dbReference>
<feature type="chain" id="PRO_5005325672" description="Disintegrin and metalloproteinase domain-containing protein B" evidence="7">
    <location>
        <begin position="28"/>
        <end position="984"/>
    </location>
</feature>
<evidence type="ECO:0000256" key="5">
    <source>
        <dbReference type="SAM" id="MobiDB-lite"/>
    </source>
</evidence>
<dbReference type="STRING" id="1173061.A0A0J9XDY2"/>
<keyword evidence="1" id="KW-1015">Disulfide bond</keyword>
<evidence type="ECO:0000256" key="7">
    <source>
        <dbReference type="SAM" id="SignalP"/>
    </source>
</evidence>